<organism evidence="6 8">
    <name type="scientific">Caldalkalibacillus thermarum (strain TA2.A1)</name>
    <dbReference type="NCBI Taxonomy" id="986075"/>
    <lineage>
        <taxon>Bacteria</taxon>
        <taxon>Bacillati</taxon>
        <taxon>Bacillota</taxon>
        <taxon>Bacilli</taxon>
        <taxon>Bacillales</taxon>
        <taxon>Bacillaceae</taxon>
        <taxon>Caldalkalibacillus</taxon>
    </lineage>
</organism>
<dbReference type="InterPro" id="IPR050768">
    <property type="entry name" value="UPF0353/GerABKA_families"/>
</dbReference>
<dbReference type="RefSeq" id="WP_007504845.1">
    <property type="nucleotide sequence ID" value="NZ_AFCE01000140.1"/>
</dbReference>
<evidence type="ECO:0000256" key="4">
    <source>
        <dbReference type="PIRNR" id="PIRNR005690"/>
    </source>
</evidence>
<feature type="transmembrane region" description="Helical" evidence="5">
    <location>
        <begin position="392"/>
        <end position="411"/>
    </location>
</feature>
<dbReference type="GO" id="GO:0005886">
    <property type="term" value="C:plasma membrane"/>
    <property type="evidence" value="ECO:0007669"/>
    <property type="project" value="UniProtKB-SubCell"/>
</dbReference>
<comment type="similarity">
    <text evidence="2 4">Belongs to the GerABKA family.</text>
</comment>
<reference evidence="7 9" key="2">
    <citation type="journal article" date="2020" name="Extremophiles">
        <title>Genomic analysis of Caldalkalibacillus thermarum TA2.A1 reveals aerobic alkaliphilic metabolism and evolutionary hallmarks linking alkaliphilic bacteria and plant life.</title>
        <authorList>
            <person name="de Jong S.I."/>
            <person name="van den Broek M.A."/>
            <person name="Merkel A.Y."/>
            <person name="de la Torre Cortes P."/>
            <person name="Kalamorz F."/>
            <person name="Cook G.M."/>
            <person name="van Loosdrecht M.C.M."/>
            <person name="McMillan D.G.G."/>
        </authorList>
    </citation>
    <scope>NUCLEOTIDE SEQUENCE [LARGE SCALE GENOMIC DNA]</scope>
    <source>
        <strain evidence="7 9">TA2.A1</strain>
    </source>
</reference>
<dbReference type="PIRSF" id="PIRSF005690">
    <property type="entry name" value="GerBA"/>
    <property type="match status" value="1"/>
</dbReference>
<evidence type="ECO:0000256" key="1">
    <source>
        <dbReference type="ARBA" id="ARBA00004141"/>
    </source>
</evidence>
<evidence type="ECO:0000256" key="2">
    <source>
        <dbReference type="ARBA" id="ARBA00005278"/>
    </source>
</evidence>
<keyword evidence="3 4" id="KW-0472">Membrane</keyword>
<keyword evidence="5" id="KW-0812">Transmembrane</keyword>
<dbReference type="EMBL" id="AFCE01000140">
    <property type="protein sequence ID" value="EGL82739.1"/>
    <property type="molecule type" value="Genomic_DNA"/>
</dbReference>
<feature type="transmembrane region" description="Helical" evidence="5">
    <location>
        <begin position="455"/>
        <end position="477"/>
    </location>
</feature>
<dbReference type="eggNOG" id="COG0697">
    <property type="taxonomic scope" value="Bacteria"/>
</dbReference>
<evidence type="ECO:0000256" key="5">
    <source>
        <dbReference type="SAM" id="Phobius"/>
    </source>
</evidence>
<protein>
    <submittedName>
        <fullName evidence="6 7">Spore germination protein</fullName>
    </submittedName>
</protein>
<evidence type="ECO:0000313" key="8">
    <source>
        <dbReference type="Proteomes" id="UP000010716"/>
    </source>
</evidence>
<dbReference type="InterPro" id="IPR004995">
    <property type="entry name" value="Spore_Ger"/>
</dbReference>
<keyword evidence="5" id="KW-1133">Transmembrane helix</keyword>
<feature type="transmembrane region" description="Helical" evidence="5">
    <location>
        <begin position="423"/>
        <end position="443"/>
    </location>
</feature>
<dbReference type="Proteomes" id="UP000825179">
    <property type="component" value="Chromosome"/>
</dbReference>
<evidence type="ECO:0000313" key="6">
    <source>
        <dbReference type="EMBL" id="EGL82739.1"/>
    </source>
</evidence>
<dbReference type="GO" id="GO:0009847">
    <property type="term" value="P:spore germination"/>
    <property type="evidence" value="ECO:0007669"/>
    <property type="project" value="UniProtKB-UniRule"/>
</dbReference>
<dbReference type="PANTHER" id="PTHR22550">
    <property type="entry name" value="SPORE GERMINATION PROTEIN"/>
    <property type="match status" value="1"/>
</dbReference>
<dbReference type="OrthoDB" id="9772630at2"/>
<evidence type="ECO:0000313" key="7">
    <source>
        <dbReference type="EMBL" id="QZT32563.1"/>
    </source>
</evidence>
<proteinExistence type="inferred from homology"/>
<evidence type="ECO:0000313" key="9">
    <source>
        <dbReference type="Proteomes" id="UP000825179"/>
    </source>
</evidence>
<dbReference type="Proteomes" id="UP000010716">
    <property type="component" value="Unassembled WGS sequence"/>
</dbReference>
<dbReference type="AlphaFoldDB" id="F5L7E7"/>
<sequence>MMKRKFIKPLSVAELKKKRLQQEYEKQQLEPLQGISVHESLDINVKRMEELFQNTEDLVIRELYIGGHQHLKAAMCFIDGLTNPFVTDEYVIAALTEDIVNRLPDHLLTDHQQIFEWVKKGGLHASEVEETREFKQIVQSILSGDSVLFFDQINQALIVDTKGWATRGVQEPNNEQVIRGPRDGFTETLRVNTALIRRRIRDPQLRLIHYKIGERTQTDVGLMYIEGLVDNNTLQEVKNRIENITFDGILESGYIEQFIEDHPWSPFPQVQYTERPDKAASHLLEGKVVILVDGSPFVLIVPAILIQFYHSPEDYYERFIIGSLVRFIRVLSFFFALLLPSLYIAFTSFHPEMIPSKLVIAMAAGRATVPFPAIVEAVLMEIAVEILREASVRLPGLIGPTIGIVGALVIGEAAVQAGLVSPIMVIVVGLTTISSFVIPNYSAAIALRMLRFPMMFIAGTFGLYGIMVFVIMIIIHLCSLKSFNVPYTAGFSPARLSDFKDSVIRSPLYNLNKRPTPFNQKNIYRQLTIEEQGGDPHATAQNNGQTNNG</sequence>
<dbReference type="Pfam" id="PF03323">
    <property type="entry name" value="GerA"/>
    <property type="match status" value="1"/>
</dbReference>
<name>F5L7E7_CALTT</name>
<feature type="transmembrane region" description="Helical" evidence="5">
    <location>
        <begin position="327"/>
        <end position="346"/>
    </location>
</feature>
<keyword evidence="9" id="KW-1185">Reference proteome</keyword>
<dbReference type="EMBL" id="CP082237">
    <property type="protein sequence ID" value="QZT32563.1"/>
    <property type="molecule type" value="Genomic_DNA"/>
</dbReference>
<dbReference type="PANTHER" id="PTHR22550:SF5">
    <property type="entry name" value="LEUCINE ZIPPER PROTEIN 4"/>
    <property type="match status" value="1"/>
</dbReference>
<evidence type="ECO:0000256" key="3">
    <source>
        <dbReference type="ARBA" id="ARBA00023136"/>
    </source>
</evidence>
<accession>F5L7E7</accession>
<comment type="subcellular location">
    <subcellularLocation>
        <location evidence="4">Cell membrane</location>
    </subcellularLocation>
    <subcellularLocation>
        <location evidence="1">Membrane</location>
        <topology evidence="1">Multi-pass membrane protein</topology>
    </subcellularLocation>
</comment>
<reference evidence="6 8" key="1">
    <citation type="journal article" date="2011" name="J. Bacteriol.">
        <title>Draft genome sequence of the thermoalkaliphilic Caldalkalibacillus thermarum strain TA2.A1.</title>
        <authorList>
            <person name="Kalamorz F."/>
            <person name="Keis S."/>
            <person name="McMillan D.G."/>
            <person name="Olsson K."/>
            <person name="Stanton J.A."/>
            <person name="Stockwell P."/>
            <person name="Black M.A."/>
            <person name="Klingeman D.M."/>
            <person name="Land M.L."/>
            <person name="Han C.S."/>
            <person name="Martin S.L."/>
            <person name="Becher S.A."/>
            <person name="Peddie C.J."/>
            <person name="Morgan H.W."/>
            <person name="Matthies D."/>
            <person name="Preiss L."/>
            <person name="Meier T."/>
            <person name="Brown S.D."/>
            <person name="Cook G.M."/>
        </authorList>
    </citation>
    <scope>NUCLEOTIDE SEQUENCE [LARGE SCALE GENOMIC DNA]</scope>
    <source>
        <strain evidence="6 8">TA2.A1</strain>
    </source>
</reference>
<gene>
    <name evidence="6" type="ORF">CathTA2_1747</name>
    <name evidence="7" type="ORF">HUR95_09100</name>
</gene>
<reference evidence="7" key="3">
    <citation type="submission" date="2021-08" db="EMBL/GenBank/DDBJ databases">
        <authorList>
            <person name="de Jong S."/>
            <person name="van den Broek M."/>
            <person name="Merkel A."/>
            <person name="de la Torre Cortes P."/>
            <person name="Kalamorz F."/>
            <person name="Cook G."/>
            <person name="van Loosdrecht M."/>
            <person name="McMillan D."/>
        </authorList>
    </citation>
    <scope>NUCLEOTIDE SEQUENCE</scope>
    <source>
        <strain evidence="7">TA2.A1</strain>
    </source>
</reference>
<dbReference type="KEGG" id="cthu:HUR95_09100"/>